<proteinExistence type="predicted"/>
<feature type="domain" description="Zinc finger CHCC-type" evidence="1">
    <location>
        <begin position="32"/>
        <end position="70"/>
    </location>
</feature>
<dbReference type="AlphaFoldDB" id="A0A3L6E2J9"/>
<dbReference type="Proteomes" id="UP000251960">
    <property type="component" value="Chromosome 7"/>
</dbReference>
<gene>
    <name evidence="2" type="primary">At3g03070_1</name>
    <name evidence="2" type="ORF">Zm00014a_032460</name>
</gene>
<dbReference type="InterPro" id="IPR019401">
    <property type="entry name" value="Znf_CHCC"/>
</dbReference>
<reference evidence="2" key="1">
    <citation type="journal article" date="2018" name="Nat. Genet.">
        <title>Extensive intraspecific gene order and gene structural variations between Mo17 and other maize genomes.</title>
        <authorList>
            <person name="Sun S."/>
            <person name="Zhou Y."/>
            <person name="Chen J."/>
            <person name="Shi J."/>
            <person name="Zhao H."/>
            <person name="Zhao H."/>
            <person name="Song W."/>
            <person name="Zhang M."/>
            <person name="Cui Y."/>
            <person name="Dong X."/>
            <person name="Liu H."/>
            <person name="Ma X."/>
            <person name="Jiao Y."/>
            <person name="Wang B."/>
            <person name="Wei X."/>
            <person name="Stein J.C."/>
            <person name="Glaubitz J.C."/>
            <person name="Lu F."/>
            <person name="Yu G."/>
            <person name="Liang C."/>
            <person name="Fengler K."/>
            <person name="Li B."/>
            <person name="Rafalski A."/>
            <person name="Schnable P.S."/>
            <person name="Ware D.H."/>
            <person name="Buckler E.S."/>
            <person name="Lai J."/>
        </authorList>
    </citation>
    <scope>NUCLEOTIDE SEQUENCE [LARGE SCALE GENOMIC DNA]</scope>
    <source>
        <tissue evidence="2">Seedling</tissue>
    </source>
</reference>
<evidence type="ECO:0000259" key="1">
    <source>
        <dbReference type="Pfam" id="PF10276"/>
    </source>
</evidence>
<dbReference type="Pfam" id="PF10276">
    <property type="entry name" value="zf-CHCC"/>
    <property type="match status" value="1"/>
</dbReference>
<dbReference type="Gene3D" id="2.60.260.40">
    <property type="entry name" value="q5lls5 like domains"/>
    <property type="match status" value="1"/>
</dbReference>
<name>A0A3L6E2J9_MAIZE</name>
<dbReference type="EMBL" id="NCVQ01000008">
    <property type="protein sequence ID" value="PWZ15122.1"/>
    <property type="molecule type" value="Genomic_DNA"/>
</dbReference>
<evidence type="ECO:0000313" key="2">
    <source>
        <dbReference type="EMBL" id="PWZ15122.1"/>
    </source>
</evidence>
<dbReference type="PANTHER" id="PTHR13156:SF0">
    <property type="entry name" value="NADH DEHYDROGENASE [UBIQUINONE] IRON-SULFUR PROTEIN 6, MITOCHONDRIAL"/>
    <property type="match status" value="1"/>
</dbReference>
<protein>
    <submittedName>
        <fullName evidence="2">NADH dehydrogenase [ubiquinone] iron-sulfur protein 6, mitochondrial</fullName>
    </submittedName>
</protein>
<organism evidence="2">
    <name type="scientific">Zea mays</name>
    <name type="common">Maize</name>
    <dbReference type="NCBI Taxonomy" id="4577"/>
    <lineage>
        <taxon>Eukaryota</taxon>
        <taxon>Viridiplantae</taxon>
        <taxon>Streptophyta</taxon>
        <taxon>Embryophyta</taxon>
        <taxon>Tracheophyta</taxon>
        <taxon>Spermatophyta</taxon>
        <taxon>Magnoliopsida</taxon>
        <taxon>Liliopsida</taxon>
        <taxon>Poales</taxon>
        <taxon>Poaceae</taxon>
        <taxon>PACMAD clade</taxon>
        <taxon>Panicoideae</taxon>
        <taxon>Andropogonodae</taxon>
        <taxon>Andropogoneae</taxon>
        <taxon>Tripsacinae</taxon>
        <taxon>Zea</taxon>
    </lineage>
</organism>
<keyword evidence="2" id="KW-0830">Ubiquinone</keyword>
<comment type="caution">
    <text evidence="2">The sequence shown here is derived from an EMBL/GenBank/DDBJ whole genome shotgun (WGS) entry which is preliminary data.</text>
</comment>
<sequence>MPKDKKSECEAKHIYISGHTVWFLPHASQLDGRIAVCEGAAEGAGLGRPIEYICLDLEAPNVCKYCGLRYVQIHHH</sequence>
<dbReference type="PANTHER" id="PTHR13156">
    <property type="entry name" value="NADH-UBIQUINONE OXIDOREDUCTASE 13 KD-A SUBUNIT"/>
    <property type="match status" value="1"/>
</dbReference>
<dbReference type="ExpressionAtlas" id="A0A3L6E2J9">
    <property type="expression patterns" value="baseline and differential"/>
</dbReference>
<dbReference type="FunFam" id="2.60.260.40:FF:000001">
    <property type="entry name" value="NADH dehydrogenase [ubiquinone] iron-sulfur protein 6, mitochondrial"/>
    <property type="match status" value="1"/>
</dbReference>
<accession>A0A3L6E2J9</accession>